<dbReference type="EMBL" id="SNZP01000001">
    <property type="protein sequence ID" value="TDR82803.1"/>
    <property type="molecule type" value="Genomic_DNA"/>
</dbReference>
<dbReference type="InterPro" id="IPR005829">
    <property type="entry name" value="Sugar_transporter_CS"/>
</dbReference>
<feature type="transmembrane region" description="Helical" evidence="12">
    <location>
        <begin position="370"/>
        <end position="390"/>
    </location>
</feature>
<dbReference type="CDD" id="cd17320">
    <property type="entry name" value="MFS_MdfA_MDR_like"/>
    <property type="match status" value="1"/>
</dbReference>
<protein>
    <recommendedName>
        <fullName evidence="11">Multidrug transporter MdfA</fullName>
    </recommendedName>
</protein>
<keyword evidence="7 12" id="KW-1133">Transmembrane helix</keyword>
<feature type="transmembrane region" description="Helical" evidence="12">
    <location>
        <begin position="343"/>
        <end position="364"/>
    </location>
</feature>
<evidence type="ECO:0000256" key="9">
    <source>
        <dbReference type="ARBA" id="ARBA00023251"/>
    </source>
</evidence>
<feature type="transmembrane region" description="Helical" evidence="12">
    <location>
        <begin position="284"/>
        <end position="304"/>
    </location>
</feature>
<dbReference type="GO" id="GO:0046677">
    <property type="term" value="P:response to antibiotic"/>
    <property type="evidence" value="ECO:0007669"/>
    <property type="project" value="UniProtKB-KW"/>
</dbReference>
<evidence type="ECO:0000256" key="5">
    <source>
        <dbReference type="ARBA" id="ARBA00022519"/>
    </source>
</evidence>
<dbReference type="GO" id="GO:0005886">
    <property type="term" value="C:plasma membrane"/>
    <property type="evidence" value="ECO:0007669"/>
    <property type="project" value="UniProtKB-SubCell"/>
</dbReference>
<dbReference type="SUPFAM" id="SSF103473">
    <property type="entry name" value="MFS general substrate transporter"/>
    <property type="match status" value="1"/>
</dbReference>
<keyword evidence="6 12" id="KW-0812">Transmembrane</keyword>
<reference evidence="14 15" key="1">
    <citation type="submission" date="2019-03" db="EMBL/GenBank/DDBJ databases">
        <title>Genomic Encyclopedia of Type Strains, Phase III (KMG-III): the genomes of soil and plant-associated and newly described type strains.</title>
        <authorList>
            <person name="Whitman W."/>
        </authorList>
    </citation>
    <scope>NUCLEOTIDE SEQUENCE [LARGE SCALE GENOMIC DNA]</scope>
    <source>
        <strain evidence="14 15">CECT 8976</strain>
    </source>
</reference>
<evidence type="ECO:0000256" key="12">
    <source>
        <dbReference type="SAM" id="Phobius"/>
    </source>
</evidence>
<feature type="domain" description="Major facilitator superfamily (MFS) profile" evidence="13">
    <location>
        <begin position="10"/>
        <end position="413"/>
    </location>
</feature>
<evidence type="ECO:0000313" key="15">
    <source>
        <dbReference type="Proteomes" id="UP000295611"/>
    </source>
</evidence>
<dbReference type="InterPro" id="IPR036259">
    <property type="entry name" value="MFS_trans_sf"/>
</dbReference>
<feature type="transmembrane region" description="Helical" evidence="12">
    <location>
        <begin position="217"/>
        <end position="242"/>
    </location>
</feature>
<comment type="caution">
    <text evidence="14">The sequence shown here is derived from an EMBL/GenBank/DDBJ whole genome shotgun (WGS) entry which is preliminary data.</text>
</comment>
<dbReference type="AlphaFoldDB" id="A0A4R7BDI5"/>
<dbReference type="GO" id="GO:0015385">
    <property type="term" value="F:sodium:proton antiporter activity"/>
    <property type="evidence" value="ECO:0007669"/>
    <property type="project" value="TreeGrafter"/>
</dbReference>
<keyword evidence="15" id="KW-1185">Reference proteome</keyword>
<feature type="transmembrane region" description="Helical" evidence="12">
    <location>
        <begin position="105"/>
        <end position="126"/>
    </location>
</feature>
<organism evidence="14 15">
    <name type="scientific">Paludibacterium purpuratum</name>
    <dbReference type="NCBI Taxonomy" id="1144873"/>
    <lineage>
        <taxon>Bacteria</taxon>
        <taxon>Pseudomonadati</taxon>
        <taxon>Pseudomonadota</taxon>
        <taxon>Betaproteobacteria</taxon>
        <taxon>Neisseriales</taxon>
        <taxon>Chromobacteriaceae</taxon>
        <taxon>Paludibacterium</taxon>
    </lineage>
</organism>
<feature type="transmembrane region" description="Helical" evidence="12">
    <location>
        <begin position="254"/>
        <end position="272"/>
    </location>
</feature>
<feature type="transmembrane region" description="Helical" evidence="12">
    <location>
        <begin position="138"/>
        <end position="160"/>
    </location>
</feature>
<keyword evidence="9" id="KW-0046">Antibiotic resistance</keyword>
<dbReference type="PROSITE" id="PS00216">
    <property type="entry name" value="SUGAR_TRANSPORT_1"/>
    <property type="match status" value="1"/>
</dbReference>
<evidence type="ECO:0000313" key="14">
    <source>
        <dbReference type="EMBL" id="TDR82803.1"/>
    </source>
</evidence>
<feature type="transmembrane region" description="Helical" evidence="12">
    <location>
        <begin position="166"/>
        <end position="186"/>
    </location>
</feature>
<evidence type="ECO:0000256" key="8">
    <source>
        <dbReference type="ARBA" id="ARBA00023136"/>
    </source>
</evidence>
<comment type="similarity">
    <text evidence="10">Belongs to the major facilitator superfamily. MdfA family.</text>
</comment>
<evidence type="ECO:0000256" key="11">
    <source>
        <dbReference type="ARBA" id="ARBA00040126"/>
    </source>
</evidence>
<evidence type="ECO:0000256" key="1">
    <source>
        <dbReference type="ARBA" id="ARBA00004429"/>
    </source>
</evidence>
<evidence type="ECO:0000256" key="6">
    <source>
        <dbReference type="ARBA" id="ARBA00022692"/>
    </source>
</evidence>
<feature type="transmembrane region" description="Helical" evidence="12">
    <location>
        <begin position="80"/>
        <end position="99"/>
    </location>
</feature>
<sequence length="413" mass="43991">MQKHAALSPATLLFPLALVLFEFSVYIANDMIQPGMLAVVREFGVDASWVPTSMTGFLLGGALLPWLMGPLSDHIGRRPVMLWGVAFFILSCLGTLWSHDIVSFMVLRVLQGMGLCFISAVGYAAIQEAFEEKAAVKVTALMANVALIAPLVGPVAGAALVQAWPWRGSFMVIAAVATVSFVGLIASMPETVRRGEHALSLGKLARDYREVFANRRFVASALCIPLMALPLLGWIALSPVMLVEDAGMSMLQYGLWQVPVIGALIVGNLLLVKFADRWPLGHSVAVGRLPALAGVLVIVAGSLFPSLQFYFLIAGMSLVTLGEGLAFAVLYRFALTACDVAKGAVAASMTMLSMAVYACGIEGLKRAYLTGGYVGYALLVLLLTTMFFLLSRRMVGVAMAERAPGGRLAEEGA</sequence>
<gene>
    <name evidence="14" type="ORF">DFP86_101193</name>
</gene>
<dbReference type="PANTHER" id="PTHR23502">
    <property type="entry name" value="MAJOR FACILITATOR SUPERFAMILY"/>
    <property type="match status" value="1"/>
</dbReference>
<dbReference type="InterPro" id="IPR011701">
    <property type="entry name" value="MFS"/>
</dbReference>
<name>A0A4R7BDI5_9NEIS</name>
<proteinExistence type="inferred from homology"/>
<feature type="transmembrane region" description="Helical" evidence="12">
    <location>
        <begin position="310"/>
        <end position="331"/>
    </location>
</feature>
<keyword evidence="8 12" id="KW-0472">Membrane</keyword>
<evidence type="ECO:0000256" key="4">
    <source>
        <dbReference type="ARBA" id="ARBA00022475"/>
    </source>
</evidence>
<feature type="transmembrane region" description="Helical" evidence="12">
    <location>
        <begin position="12"/>
        <end position="29"/>
    </location>
</feature>
<dbReference type="RefSeq" id="WP_133678129.1">
    <property type="nucleotide sequence ID" value="NZ_SNZP01000001.1"/>
</dbReference>
<dbReference type="Proteomes" id="UP000295611">
    <property type="component" value="Unassembled WGS sequence"/>
</dbReference>
<evidence type="ECO:0000259" key="13">
    <source>
        <dbReference type="PROSITE" id="PS50850"/>
    </source>
</evidence>
<dbReference type="PANTHER" id="PTHR23502:SF43">
    <property type="entry name" value="MULTIDRUG TRANSPORTER MDFA"/>
    <property type="match status" value="1"/>
</dbReference>
<keyword evidence="3" id="KW-0813">Transport</keyword>
<comment type="subcellular location">
    <subcellularLocation>
        <location evidence="1">Cell inner membrane</location>
        <topology evidence="1">Multi-pass membrane protein</topology>
    </subcellularLocation>
</comment>
<dbReference type="InterPro" id="IPR020846">
    <property type="entry name" value="MFS_dom"/>
</dbReference>
<dbReference type="NCBIfam" id="NF011931">
    <property type="entry name" value="PRK15402.1"/>
    <property type="match status" value="1"/>
</dbReference>
<comment type="subunit">
    <text evidence="2">Monomer.</text>
</comment>
<keyword evidence="4" id="KW-1003">Cell membrane</keyword>
<dbReference type="PROSITE" id="PS50850">
    <property type="entry name" value="MFS"/>
    <property type="match status" value="1"/>
</dbReference>
<keyword evidence="5" id="KW-0997">Cell inner membrane</keyword>
<evidence type="ECO:0000256" key="3">
    <source>
        <dbReference type="ARBA" id="ARBA00022448"/>
    </source>
</evidence>
<dbReference type="GO" id="GO:1990961">
    <property type="term" value="P:xenobiotic detoxification by transmembrane export across the plasma membrane"/>
    <property type="evidence" value="ECO:0007669"/>
    <property type="project" value="TreeGrafter"/>
</dbReference>
<dbReference type="Pfam" id="PF07690">
    <property type="entry name" value="MFS_1"/>
    <property type="match status" value="1"/>
</dbReference>
<evidence type="ECO:0000256" key="7">
    <source>
        <dbReference type="ARBA" id="ARBA00022989"/>
    </source>
</evidence>
<feature type="transmembrane region" description="Helical" evidence="12">
    <location>
        <begin position="49"/>
        <end position="68"/>
    </location>
</feature>
<evidence type="ECO:0000256" key="10">
    <source>
        <dbReference type="ARBA" id="ARBA00038406"/>
    </source>
</evidence>
<dbReference type="OrthoDB" id="9814303at2"/>
<evidence type="ECO:0000256" key="2">
    <source>
        <dbReference type="ARBA" id="ARBA00011245"/>
    </source>
</evidence>
<accession>A0A4R7BDI5</accession>
<dbReference type="Gene3D" id="1.20.1720.10">
    <property type="entry name" value="Multidrug resistance protein D"/>
    <property type="match status" value="1"/>
</dbReference>